<name>A0A6F8YAV6_9ACTN</name>
<protein>
    <submittedName>
        <fullName evidence="1">Uncharacterized protein</fullName>
    </submittedName>
</protein>
<evidence type="ECO:0000313" key="1">
    <source>
        <dbReference type="EMBL" id="BCB83235.1"/>
    </source>
</evidence>
<gene>
    <name evidence="1" type="ORF">Psuf_005480</name>
</gene>
<keyword evidence="2" id="KW-1185">Reference proteome</keyword>
<proteinExistence type="predicted"/>
<reference evidence="1 2" key="1">
    <citation type="submission" date="2020-03" db="EMBL/GenBank/DDBJ databases">
        <title>Whole genome shotgun sequence of Phytohabitans suffuscus NBRC 105367.</title>
        <authorList>
            <person name="Komaki H."/>
            <person name="Tamura T."/>
        </authorList>
    </citation>
    <scope>NUCLEOTIDE SEQUENCE [LARGE SCALE GENOMIC DNA]</scope>
    <source>
        <strain evidence="1 2">NBRC 105367</strain>
    </source>
</reference>
<accession>A0A6F8YAV6</accession>
<organism evidence="1 2">
    <name type="scientific">Phytohabitans suffuscus</name>
    <dbReference type="NCBI Taxonomy" id="624315"/>
    <lineage>
        <taxon>Bacteria</taxon>
        <taxon>Bacillati</taxon>
        <taxon>Actinomycetota</taxon>
        <taxon>Actinomycetes</taxon>
        <taxon>Micromonosporales</taxon>
        <taxon>Micromonosporaceae</taxon>
    </lineage>
</organism>
<dbReference type="Proteomes" id="UP000503011">
    <property type="component" value="Chromosome"/>
</dbReference>
<evidence type="ECO:0000313" key="2">
    <source>
        <dbReference type="Proteomes" id="UP000503011"/>
    </source>
</evidence>
<dbReference type="EMBL" id="AP022871">
    <property type="protein sequence ID" value="BCB83235.1"/>
    <property type="molecule type" value="Genomic_DNA"/>
</dbReference>
<dbReference type="KEGG" id="psuu:Psuf_005480"/>
<dbReference type="AlphaFoldDB" id="A0A6F8YAV6"/>
<reference evidence="1 2" key="2">
    <citation type="submission" date="2020-03" db="EMBL/GenBank/DDBJ databases">
        <authorList>
            <person name="Ichikawa N."/>
            <person name="Kimura A."/>
            <person name="Kitahashi Y."/>
            <person name="Uohara A."/>
        </authorList>
    </citation>
    <scope>NUCLEOTIDE SEQUENCE [LARGE SCALE GENOMIC DNA]</scope>
    <source>
        <strain evidence="1 2">NBRC 105367</strain>
    </source>
</reference>
<sequence>MKGRHDDWALVVADGDFLRRVGHGVRHRGGPGAEVYHRVTVRPGNCPADSRWHASSNLPIPVLDLDLEMTAAVHRRSSRFAKPANGVNGWVEGKQTLVGTQSTRGETNHA</sequence>